<evidence type="ECO:0000256" key="1">
    <source>
        <dbReference type="SAM" id="Phobius"/>
    </source>
</evidence>
<dbReference type="Proteomes" id="UP001234343">
    <property type="component" value="Unassembled WGS sequence"/>
</dbReference>
<dbReference type="EMBL" id="JAUCBP010000012">
    <property type="protein sequence ID" value="MDM7861852.1"/>
    <property type="molecule type" value="Genomic_DNA"/>
</dbReference>
<evidence type="ECO:0000313" key="2">
    <source>
        <dbReference type="EMBL" id="MDM7861852.1"/>
    </source>
</evidence>
<protein>
    <submittedName>
        <fullName evidence="2">Uncharacterized protein</fullName>
    </submittedName>
</protein>
<feature type="transmembrane region" description="Helical" evidence="1">
    <location>
        <begin position="350"/>
        <end position="370"/>
    </location>
</feature>
<comment type="caution">
    <text evidence="2">The sequence shown here is derived from an EMBL/GenBank/DDBJ whole genome shotgun (WGS) entry which is preliminary data.</text>
</comment>
<gene>
    <name evidence="2" type="ORF">QTP81_14710</name>
</gene>
<evidence type="ECO:0000313" key="3">
    <source>
        <dbReference type="Proteomes" id="UP001234343"/>
    </source>
</evidence>
<keyword evidence="1" id="KW-0812">Transmembrane</keyword>
<proteinExistence type="predicted"/>
<feature type="transmembrane region" description="Helical" evidence="1">
    <location>
        <begin position="390"/>
        <end position="418"/>
    </location>
</feature>
<accession>A0ABT7T087</accession>
<name>A0ABT7T087_9ALTE</name>
<keyword evidence="1" id="KW-0472">Membrane</keyword>
<keyword evidence="1" id="KW-1133">Transmembrane helix</keyword>
<reference evidence="2 3" key="1">
    <citation type="submission" date="2023-06" db="EMBL/GenBank/DDBJ databases">
        <title>Alteromonas sp. ASW11-36 isolated from intertidal sand.</title>
        <authorList>
            <person name="Li Y."/>
        </authorList>
    </citation>
    <scope>NUCLEOTIDE SEQUENCE [LARGE SCALE GENOMIC DNA]</scope>
    <source>
        <strain evidence="2 3">ASW11-36</strain>
    </source>
</reference>
<keyword evidence="3" id="KW-1185">Reference proteome</keyword>
<sequence length="422" mass="48118">MADTDAQTLNWDTTTLCPIEIPFGLQLGFRHDAELVRTFIETLPDVDSAVEITANSNTRATNVFAGSDYVDTTNDASTLRLFTWRKEFDSATVIFHVFPLHLAIGEIRLRGVSATNATLLDEQILTHSETVLLTAYESFIAFLNKAENLCGNASTQFDTATSKPKIYWPSRTLMLDQSALSETGRAEVIEDWLKDTHRPQDAKKINEGLLKESMTWLKYVVIAPQPQDYRIETMVLAQYCYTAQEKCNQELRQAIEWAFSGDKRKLENEVQRAKRALEKSRVMAKLHGVSVNESLRHLTRVKRRLIQDIFACWEYDRLVQNGQSMLDLCTDKIQESNSRQAKISAYKTEYILMGISLFTVLEFFFFVTQFSREAMANPTLDHNDGGPSSFLTLIADFPADLMFLSGVLFAAIIFWFYWRAKG</sequence>
<organism evidence="2 3">
    <name type="scientific">Alteromonas arenosi</name>
    <dbReference type="NCBI Taxonomy" id="3055817"/>
    <lineage>
        <taxon>Bacteria</taxon>
        <taxon>Pseudomonadati</taxon>
        <taxon>Pseudomonadota</taxon>
        <taxon>Gammaproteobacteria</taxon>
        <taxon>Alteromonadales</taxon>
        <taxon>Alteromonadaceae</taxon>
        <taxon>Alteromonas/Salinimonas group</taxon>
        <taxon>Alteromonas</taxon>
    </lineage>
</organism>
<dbReference type="RefSeq" id="WP_289366528.1">
    <property type="nucleotide sequence ID" value="NZ_JAUCBP010000012.1"/>
</dbReference>